<feature type="domain" description="Protein kinase" evidence="9">
    <location>
        <begin position="32"/>
        <end position="423"/>
    </location>
</feature>
<dbReference type="PANTHER" id="PTHR47634">
    <property type="entry name" value="PROTEIN KINASE DOMAIN-CONTAINING PROTEIN-RELATED"/>
    <property type="match status" value="1"/>
</dbReference>
<dbReference type="AlphaFoldDB" id="A0A9P3L8N7"/>
<keyword evidence="3" id="KW-0808">Transferase</keyword>
<evidence type="ECO:0000256" key="2">
    <source>
        <dbReference type="ARBA" id="ARBA00022527"/>
    </source>
</evidence>
<dbReference type="InterPro" id="IPR000719">
    <property type="entry name" value="Prot_kinase_dom"/>
</dbReference>
<dbReference type="SMART" id="SM00220">
    <property type="entry name" value="S_TKc"/>
    <property type="match status" value="1"/>
</dbReference>
<dbReference type="PROSITE" id="PS50011">
    <property type="entry name" value="PROTEIN_KINASE_DOM"/>
    <property type="match status" value="1"/>
</dbReference>
<evidence type="ECO:0000259" key="9">
    <source>
        <dbReference type="PROSITE" id="PS50011"/>
    </source>
</evidence>
<dbReference type="PANTHER" id="PTHR47634:SF9">
    <property type="entry name" value="PROTEIN KINASE DOMAIN-CONTAINING PROTEIN-RELATED"/>
    <property type="match status" value="1"/>
</dbReference>
<protein>
    <recommendedName>
        <fullName evidence="1">non-specific serine/threonine protein kinase</fullName>
        <ecNumber evidence="1">2.7.11.1</ecNumber>
    </recommendedName>
</protein>
<evidence type="ECO:0000256" key="4">
    <source>
        <dbReference type="ARBA" id="ARBA00022741"/>
    </source>
</evidence>
<dbReference type="InterPro" id="IPR051334">
    <property type="entry name" value="SRPK"/>
</dbReference>
<name>A0A9P3L8N7_9APHY</name>
<evidence type="ECO:0000313" key="10">
    <source>
        <dbReference type="EMBL" id="GJE85198.1"/>
    </source>
</evidence>
<dbReference type="GO" id="GO:0005634">
    <property type="term" value="C:nucleus"/>
    <property type="evidence" value="ECO:0007669"/>
    <property type="project" value="TreeGrafter"/>
</dbReference>
<dbReference type="Gene3D" id="1.10.510.10">
    <property type="entry name" value="Transferase(Phosphotransferase) domain 1"/>
    <property type="match status" value="1"/>
</dbReference>
<evidence type="ECO:0000256" key="8">
    <source>
        <dbReference type="ARBA" id="ARBA00048679"/>
    </source>
</evidence>
<organism evidence="10 11">
    <name type="scientific">Phanerochaete sordida</name>
    <dbReference type="NCBI Taxonomy" id="48140"/>
    <lineage>
        <taxon>Eukaryota</taxon>
        <taxon>Fungi</taxon>
        <taxon>Dikarya</taxon>
        <taxon>Basidiomycota</taxon>
        <taxon>Agaricomycotina</taxon>
        <taxon>Agaricomycetes</taxon>
        <taxon>Polyporales</taxon>
        <taxon>Phanerochaetaceae</taxon>
        <taxon>Phanerochaete</taxon>
    </lineage>
</organism>
<keyword evidence="6" id="KW-0067">ATP-binding</keyword>
<dbReference type="InterPro" id="IPR011009">
    <property type="entry name" value="Kinase-like_dom_sf"/>
</dbReference>
<dbReference type="SUPFAM" id="SSF56112">
    <property type="entry name" value="Protein kinase-like (PK-like)"/>
    <property type="match status" value="1"/>
</dbReference>
<accession>A0A9P3L8N7</accession>
<keyword evidence="4" id="KW-0547">Nucleotide-binding</keyword>
<evidence type="ECO:0000256" key="5">
    <source>
        <dbReference type="ARBA" id="ARBA00022777"/>
    </source>
</evidence>
<keyword evidence="11" id="KW-1185">Reference proteome</keyword>
<dbReference type="Pfam" id="PF00069">
    <property type="entry name" value="Pkinase"/>
    <property type="match status" value="2"/>
</dbReference>
<keyword evidence="2 10" id="KW-0723">Serine/threonine-protein kinase</keyword>
<sequence length="429" mass="47550">MTTTAKADTLPLVVLDLERYPAYPDEVLQGRYRILRKLGNGHHSDTWLVLDTKEFTATDGSRTAQFGVKYLAVKILTLDATLRHSTNQVREHHFLRLVSSQISEKSWGLPVLLDSFHLPGSNGAESHLCFVMYVFGSSISKLRRSSPNKALPVHTVKAVVAQLVDCIAQLHKLGIIHAGIKPENVLINSTKSDEEIERYLQDPPDIEGVFERPAPQANPVAGTGGGASNPGVVRHPYLGVQPLPLPISWDGSPKEAELVTITLVDFGKSQEAGAQPTLRHFAPLALRTPEEILGSYFGPKVDIWAIGCITFELLTGRWLFHPEGGQTWRVDDDHLAKMLELTGDTFSPQMLDFSQDAEQFFDEEGNLQRIPDLMLVPMENAISVYNVVPDEEVKPAADFIRSCLRLDPLKRPGASELEKHPWLAKAFSC</sequence>
<dbReference type="Proteomes" id="UP000703269">
    <property type="component" value="Unassembled WGS sequence"/>
</dbReference>
<dbReference type="GO" id="GO:0000245">
    <property type="term" value="P:spliceosomal complex assembly"/>
    <property type="evidence" value="ECO:0007669"/>
    <property type="project" value="TreeGrafter"/>
</dbReference>
<gene>
    <name evidence="10" type="ORF">PsYK624_012760</name>
</gene>
<dbReference type="OrthoDB" id="5979581at2759"/>
<comment type="catalytic activity">
    <reaction evidence="7">
        <text>L-threonyl-[protein] + ATP = O-phospho-L-threonyl-[protein] + ADP + H(+)</text>
        <dbReference type="Rhea" id="RHEA:46608"/>
        <dbReference type="Rhea" id="RHEA-COMP:11060"/>
        <dbReference type="Rhea" id="RHEA-COMP:11605"/>
        <dbReference type="ChEBI" id="CHEBI:15378"/>
        <dbReference type="ChEBI" id="CHEBI:30013"/>
        <dbReference type="ChEBI" id="CHEBI:30616"/>
        <dbReference type="ChEBI" id="CHEBI:61977"/>
        <dbReference type="ChEBI" id="CHEBI:456216"/>
        <dbReference type="EC" id="2.7.11.1"/>
    </reaction>
</comment>
<dbReference type="GO" id="GO:0004674">
    <property type="term" value="F:protein serine/threonine kinase activity"/>
    <property type="evidence" value="ECO:0007669"/>
    <property type="project" value="UniProtKB-KW"/>
</dbReference>
<evidence type="ECO:0000256" key="1">
    <source>
        <dbReference type="ARBA" id="ARBA00012513"/>
    </source>
</evidence>
<evidence type="ECO:0000313" key="11">
    <source>
        <dbReference type="Proteomes" id="UP000703269"/>
    </source>
</evidence>
<reference evidence="10 11" key="1">
    <citation type="submission" date="2021-08" db="EMBL/GenBank/DDBJ databases">
        <title>Draft Genome Sequence of Phanerochaete sordida strain YK-624.</title>
        <authorList>
            <person name="Mori T."/>
            <person name="Dohra H."/>
            <person name="Suzuki T."/>
            <person name="Kawagishi H."/>
            <person name="Hirai H."/>
        </authorList>
    </citation>
    <scope>NUCLEOTIDE SEQUENCE [LARGE SCALE GENOMIC DNA]</scope>
    <source>
        <strain evidence="10 11">YK-624</strain>
    </source>
</reference>
<proteinExistence type="predicted"/>
<dbReference type="EC" id="2.7.11.1" evidence="1"/>
<dbReference type="GO" id="GO:0005524">
    <property type="term" value="F:ATP binding"/>
    <property type="evidence" value="ECO:0007669"/>
    <property type="project" value="UniProtKB-KW"/>
</dbReference>
<dbReference type="GO" id="GO:0005737">
    <property type="term" value="C:cytoplasm"/>
    <property type="evidence" value="ECO:0007669"/>
    <property type="project" value="TreeGrafter"/>
</dbReference>
<evidence type="ECO:0000256" key="7">
    <source>
        <dbReference type="ARBA" id="ARBA00047899"/>
    </source>
</evidence>
<comment type="caution">
    <text evidence="10">The sequence shown here is derived from an EMBL/GenBank/DDBJ whole genome shotgun (WGS) entry which is preliminary data.</text>
</comment>
<evidence type="ECO:0000256" key="3">
    <source>
        <dbReference type="ARBA" id="ARBA00022679"/>
    </source>
</evidence>
<comment type="catalytic activity">
    <reaction evidence="8">
        <text>L-seryl-[protein] + ATP = O-phospho-L-seryl-[protein] + ADP + H(+)</text>
        <dbReference type="Rhea" id="RHEA:17989"/>
        <dbReference type="Rhea" id="RHEA-COMP:9863"/>
        <dbReference type="Rhea" id="RHEA-COMP:11604"/>
        <dbReference type="ChEBI" id="CHEBI:15378"/>
        <dbReference type="ChEBI" id="CHEBI:29999"/>
        <dbReference type="ChEBI" id="CHEBI:30616"/>
        <dbReference type="ChEBI" id="CHEBI:83421"/>
        <dbReference type="ChEBI" id="CHEBI:456216"/>
        <dbReference type="EC" id="2.7.11.1"/>
    </reaction>
</comment>
<dbReference type="GO" id="GO:0050684">
    <property type="term" value="P:regulation of mRNA processing"/>
    <property type="evidence" value="ECO:0007669"/>
    <property type="project" value="TreeGrafter"/>
</dbReference>
<evidence type="ECO:0000256" key="6">
    <source>
        <dbReference type="ARBA" id="ARBA00022840"/>
    </source>
</evidence>
<keyword evidence="5 10" id="KW-0418">Kinase</keyword>
<dbReference type="Gene3D" id="3.30.200.20">
    <property type="entry name" value="Phosphorylase Kinase, domain 1"/>
    <property type="match status" value="1"/>
</dbReference>
<dbReference type="EMBL" id="BPQB01000002">
    <property type="protein sequence ID" value="GJE85198.1"/>
    <property type="molecule type" value="Genomic_DNA"/>
</dbReference>